<evidence type="ECO:0000313" key="2">
    <source>
        <dbReference type="EnsemblMetazoa" id="ASIC016781-PA"/>
    </source>
</evidence>
<dbReference type="EMBL" id="ATLV01023263">
    <property type="status" value="NOT_ANNOTATED_CDS"/>
    <property type="molecule type" value="Genomic_DNA"/>
</dbReference>
<dbReference type="EnsemblMetazoa" id="ASIC016781-RA">
    <property type="protein sequence ID" value="ASIC016781-PA"/>
    <property type="gene ID" value="ASIC016781"/>
</dbReference>
<dbReference type="EMBL" id="KE525341">
    <property type="protein sequence ID" value="KFB48773.1"/>
    <property type="molecule type" value="Genomic_DNA"/>
</dbReference>
<name>A0A084WEX9_ANOSI</name>
<protein>
    <submittedName>
        <fullName evidence="1 2">Uncharacterized protein</fullName>
    </submittedName>
</protein>
<dbReference type="VEuPathDB" id="VectorBase:ASIC016781"/>
<gene>
    <name evidence="1" type="ORF">ZHAS_00016781</name>
</gene>
<dbReference type="Proteomes" id="UP000030765">
    <property type="component" value="Unassembled WGS sequence"/>
</dbReference>
<proteinExistence type="predicted"/>
<reference evidence="1 3" key="1">
    <citation type="journal article" date="2014" name="BMC Genomics">
        <title>Genome sequence of Anopheles sinensis provides insight into genetics basis of mosquito competence for malaria parasites.</title>
        <authorList>
            <person name="Zhou D."/>
            <person name="Zhang D."/>
            <person name="Ding G."/>
            <person name="Shi L."/>
            <person name="Hou Q."/>
            <person name="Ye Y."/>
            <person name="Xu Y."/>
            <person name="Zhou H."/>
            <person name="Xiong C."/>
            <person name="Li S."/>
            <person name="Yu J."/>
            <person name="Hong S."/>
            <person name="Yu X."/>
            <person name="Zou P."/>
            <person name="Chen C."/>
            <person name="Chang X."/>
            <person name="Wang W."/>
            <person name="Lv Y."/>
            <person name="Sun Y."/>
            <person name="Ma L."/>
            <person name="Shen B."/>
            <person name="Zhu C."/>
        </authorList>
    </citation>
    <scope>NUCLEOTIDE SEQUENCE [LARGE SCALE GENOMIC DNA]</scope>
</reference>
<evidence type="ECO:0000313" key="1">
    <source>
        <dbReference type="EMBL" id="KFB48773.1"/>
    </source>
</evidence>
<accession>A0A084WEX9</accession>
<dbReference type="AlphaFoldDB" id="A0A084WEX9"/>
<sequence length="226" mass="25359">MAELIERKGQLWARAFPAPAPCLLQEAHSIVESLRMIFCRRTEFIELTLLQVPASSEHAPLLAPIFAAFLATPADPGLTGSAPNTTPTGLTIYRSNDVETYARLILCYAKWKALYRMSTREDDGAPEPTEWTHIDTIALSQLPFDFPRALCARDARLRKVFPSLLRSGPGTVGAEVRGSNHMVTCEEETRENDQIQERNYSRKEQIVSKCAIGIARIRHQGGQYFR</sequence>
<reference evidence="2" key="2">
    <citation type="submission" date="2020-05" db="UniProtKB">
        <authorList>
            <consortium name="EnsemblMetazoa"/>
        </authorList>
    </citation>
    <scope>IDENTIFICATION</scope>
</reference>
<evidence type="ECO:0000313" key="3">
    <source>
        <dbReference type="Proteomes" id="UP000030765"/>
    </source>
</evidence>
<organism evidence="1">
    <name type="scientific">Anopheles sinensis</name>
    <name type="common">Mosquito</name>
    <dbReference type="NCBI Taxonomy" id="74873"/>
    <lineage>
        <taxon>Eukaryota</taxon>
        <taxon>Metazoa</taxon>
        <taxon>Ecdysozoa</taxon>
        <taxon>Arthropoda</taxon>
        <taxon>Hexapoda</taxon>
        <taxon>Insecta</taxon>
        <taxon>Pterygota</taxon>
        <taxon>Neoptera</taxon>
        <taxon>Endopterygota</taxon>
        <taxon>Diptera</taxon>
        <taxon>Nematocera</taxon>
        <taxon>Culicoidea</taxon>
        <taxon>Culicidae</taxon>
        <taxon>Anophelinae</taxon>
        <taxon>Anopheles</taxon>
    </lineage>
</organism>
<keyword evidence="3" id="KW-1185">Reference proteome</keyword>